<reference evidence="1 2" key="2">
    <citation type="submission" date="2018-03" db="EMBL/GenBank/DDBJ databases">
        <title>The ancient ancestry and fast evolution of plastids.</title>
        <authorList>
            <person name="Moore K.R."/>
            <person name="Magnabosco C."/>
            <person name="Momper L."/>
            <person name="Gold D.A."/>
            <person name="Bosak T."/>
            <person name="Fournier G.P."/>
        </authorList>
    </citation>
    <scope>NUCLEOTIDE SEQUENCE [LARGE SCALE GENOMIC DNA]</scope>
    <source>
        <strain evidence="1 2">ULC18</strain>
    </source>
</reference>
<evidence type="ECO:0000313" key="1">
    <source>
        <dbReference type="EMBL" id="PSB27165.1"/>
    </source>
</evidence>
<proteinExistence type="predicted"/>
<accession>A0A2T1E356</accession>
<protein>
    <submittedName>
        <fullName evidence="1">Gas vesicle protein GvpG</fullName>
    </submittedName>
</protein>
<dbReference type="RefSeq" id="WP_106257466.1">
    <property type="nucleotide sequence ID" value="NZ_CAWNSW010000129.1"/>
</dbReference>
<reference evidence="2" key="1">
    <citation type="submission" date="2018-02" db="EMBL/GenBank/DDBJ databases">
        <authorList>
            <person name="Moore K."/>
            <person name="Momper L."/>
        </authorList>
    </citation>
    <scope>NUCLEOTIDE SEQUENCE [LARGE SCALE GENOMIC DNA]</scope>
    <source>
        <strain evidence="2">ULC18</strain>
    </source>
</reference>
<dbReference type="AlphaFoldDB" id="A0A2T1E356"/>
<dbReference type="OrthoDB" id="574193at2"/>
<name>A0A2T1E356_9CYAN</name>
<dbReference type="Proteomes" id="UP000239576">
    <property type="component" value="Unassembled WGS sequence"/>
</dbReference>
<gene>
    <name evidence="1" type="ORF">C7B82_16940</name>
</gene>
<dbReference type="Pfam" id="PF05120">
    <property type="entry name" value="GvpG"/>
    <property type="match status" value="1"/>
</dbReference>
<dbReference type="InterPro" id="IPR007804">
    <property type="entry name" value="GvpG"/>
</dbReference>
<comment type="caution">
    <text evidence="1">The sequence shown here is derived from an EMBL/GenBank/DDBJ whole genome shotgun (WGS) entry which is preliminary data.</text>
</comment>
<organism evidence="1 2">
    <name type="scientific">Stenomitos frigidus ULC18</name>
    <dbReference type="NCBI Taxonomy" id="2107698"/>
    <lineage>
        <taxon>Bacteria</taxon>
        <taxon>Bacillati</taxon>
        <taxon>Cyanobacteriota</taxon>
        <taxon>Cyanophyceae</taxon>
        <taxon>Leptolyngbyales</taxon>
        <taxon>Leptolyngbyaceae</taxon>
        <taxon>Stenomitos</taxon>
    </lineage>
</organism>
<dbReference type="EMBL" id="PVWK01000097">
    <property type="protein sequence ID" value="PSB27165.1"/>
    <property type="molecule type" value="Genomic_DNA"/>
</dbReference>
<keyword evidence="2" id="KW-1185">Reference proteome</keyword>
<evidence type="ECO:0000313" key="2">
    <source>
        <dbReference type="Proteomes" id="UP000239576"/>
    </source>
</evidence>
<sequence>MLFKLLFAPVTGLGWIAEQIQQRADTELDATENLSKRLLALQLAFDMGDIPENEFEVQEEELLVAIQALEDRKRAEAALEAVAEMD</sequence>